<reference evidence="1 2" key="1">
    <citation type="submission" date="2017-04" db="EMBL/GenBank/DDBJ databases">
        <title>The whole genome sequencing and assembly of Halobacillus mangrovi strain.</title>
        <authorList>
            <person name="Lee S.-J."/>
            <person name="Park M.-K."/>
            <person name="Kim J.-Y."/>
            <person name="Lee Y.-J."/>
            <person name="Yi H."/>
            <person name="Bahn Y.-S."/>
            <person name="Kim J.F."/>
            <person name="Lee D.-W."/>
        </authorList>
    </citation>
    <scope>NUCLEOTIDE SEQUENCE [LARGE SCALE GENOMIC DNA]</scope>
    <source>
        <strain evidence="1 2">KTB 131</strain>
    </source>
</reference>
<protein>
    <submittedName>
        <fullName evidence="1">Arginine deiminase</fullName>
    </submittedName>
</protein>
<organism evidence="1 2">
    <name type="scientific">Halobacillus mangrovi</name>
    <dbReference type="NCBI Taxonomy" id="402384"/>
    <lineage>
        <taxon>Bacteria</taxon>
        <taxon>Bacillati</taxon>
        <taxon>Bacillota</taxon>
        <taxon>Bacilli</taxon>
        <taxon>Bacillales</taxon>
        <taxon>Bacillaceae</taxon>
        <taxon>Halobacillus</taxon>
    </lineage>
</organism>
<dbReference type="GO" id="GO:0019546">
    <property type="term" value="P:L-arginine deiminase pathway"/>
    <property type="evidence" value="ECO:0007669"/>
    <property type="project" value="TreeGrafter"/>
</dbReference>
<dbReference type="EMBL" id="CP020772">
    <property type="protein sequence ID" value="ARI76617.1"/>
    <property type="molecule type" value="Genomic_DNA"/>
</dbReference>
<dbReference type="GO" id="GO:0016990">
    <property type="term" value="F:arginine deiminase activity"/>
    <property type="evidence" value="ECO:0007669"/>
    <property type="project" value="TreeGrafter"/>
</dbReference>
<accession>A0A1W5ZTN1</accession>
<dbReference type="KEGG" id="hmn:HM131_07100"/>
<gene>
    <name evidence="1" type="ORF">HM131_07100</name>
</gene>
<dbReference type="Gene3D" id="3.75.10.10">
    <property type="entry name" value="L-arginine/glycine Amidinotransferase, Chain A"/>
    <property type="match status" value="1"/>
</dbReference>
<dbReference type="STRING" id="402384.HM131_07100"/>
<dbReference type="OrthoDB" id="9807502at2"/>
<keyword evidence="2" id="KW-1185">Reference proteome</keyword>
<dbReference type="SUPFAM" id="SSF55909">
    <property type="entry name" value="Pentein"/>
    <property type="match status" value="1"/>
</dbReference>
<proteinExistence type="predicted"/>
<dbReference type="AlphaFoldDB" id="A0A1W5ZTN1"/>
<dbReference type="Proteomes" id="UP000192527">
    <property type="component" value="Chromosome"/>
</dbReference>
<evidence type="ECO:0000313" key="1">
    <source>
        <dbReference type="EMBL" id="ARI76617.1"/>
    </source>
</evidence>
<name>A0A1W5ZTN1_9BACI</name>
<evidence type="ECO:0000313" key="2">
    <source>
        <dbReference type="Proteomes" id="UP000192527"/>
    </source>
</evidence>
<dbReference type="PANTHER" id="PTHR47271:SF2">
    <property type="entry name" value="ARGININE DEIMINASE"/>
    <property type="match status" value="1"/>
</dbReference>
<dbReference type="PANTHER" id="PTHR47271">
    <property type="entry name" value="ARGININE DEIMINASE"/>
    <property type="match status" value="1"/>
</dbReference>
<sequence>MDVHLNCWNETDELKCVVVCGPSEIDVPDQQTADDVQWEKPVSQDKARENHQVMVSVMEQEGVKVIDYSDYLSSKDNMIHKQLINRVFVRDLGCVFGNKLLPGEAGTSMRRPEYVMSHLLFNKWFDSSTFPIEANDSVQALEYGDVLVLNKDAVFINTGLRTSMTSIQKMKEEIFNAGFSEIGVIDLPRRGDTMHLDMNGNVVGKNLFLAKSYMRFFPVQMVDEHGEHYEMMEQFLNRHGFKVIWTADVKPDVRDTVANLNFLNLNPETLLISSKVNKKIFSHHSVLKKKKLIEVDVTELEKGGGGIRCMTLPFERQP</sequence>
<dbReference type="Pfam" id="PF02274">
    <property type="entry name" value="ADI"/>
    <property type="match status" value="1"/>
</dbReference>
<dbReference type="RefSeq" id="WP_085029095.1">
    <property type="nucleotide sequence ID" value="NZ_CP020772.1"/>
</dbReference>